<dbReference type="HOGENOM" id="CLU_011226_20_1_1"/>
<dbReference type="GO" id="GO:0006559">
    <property type="term" value="P:L-phenylalanine catabolic process"/>
    <property type="evidence" value="ECO:0000318"/>
    <property type="project" value="GO_Central"/>
</dbReference>
<dbReference type="EMBL" id="DS971485">
    <property type="protein sequence ID" value="EEC20054.1"/>
    <property type="molecule type" value="Genomic_DNA"/>
</dbReference>
<name>B7QMI2_IXOSC</name>
<dbReference type="FunFam" id="3.40.30.10:FF:000041">
    <property type="entry name" value="Maleylacetoacetate isomerase isoform 1"/>
    <property type="match status" value="1"/>
</dbReference>
<dbReference type="InterPro" id="IPR004046">
    <property type="entry name" value="GST_C"/>
</dbReference>
<dbReference type="VEuPathDB" id="VectorBase:ISCI023198"/>
<evidence type="ECO:0000256" key="12">
    <source>
        <dbReference type="SAM" id="SignalP"/>
    </source>
</evidence>
<comment type="cofactor">
    <cofactor evidence="2">
        <name>glutathione</name>
        <dbReference type="ChEBI" id="CHEBI:57925"/>
    </cofactor>
</comment>
<dbReference type="AlphaFoldDB" id="B7QMI2"/>
<evidence type="ECO:0000313" key="15">
    <source>
        <dbReference type="EMBL" id="EEC20054.1"/>
    </source>
</evidence>
<dbReference type="InterPro" id="IPR010987">
    <property type="entry name" value="Glutathione-S-Trfase_C-like"/>
</dbReference>
<keyword evidence="18" id="KW-1267">Proteomics identification</keyword>
<organism>
    <name type="scientific">Ixodes scapularis</name>
    <name type="common">Black-legged tick</name>
    <name type="synonym">Deer tick</name>
    <dbReference type="NCBI Taxonomy" id="6945"/>
    <lineage>
        <taxon>Eukaryota</taxon>
        <taxon>Metazoa</taxon>
        <taxon>Ecdysozoa</taxon>
        <taxon>Arthropoda</taxon>
        <taxon>Chelicerata</taxon>
        <taxon>Arachnida</taxon>
        <taxon>Acari</taxon>
        <taxon>Parasitiformes</taxon>
        <taxon>Ixodida</taxon>
        <taxon>Ixodoidea</taxon>
        <taxon>Ixodidae</taxon>
        <taxon>Ixodinae</taxon>
        <taxon>Ixodes</taxon>
    </lineage>
</organism>
<gene>
    <name evidence="16" type="primary">8043486</name>
    <name evidence="15" type="ORF">IscW_ISCW023198</name>
</gene>
<dbReference type="Pfam" id="PF14497">
    <property type="entry name" value="GST_C_3"/>
    <property type="match status" value="1"/>
</dbReference>
<dbReference type="InterPro" id="IPR034333">
    <property type="entry name" value="GST_Zeta_N"/>
</dbReference>
<evidence type="ECO:0000256" key="10">
    <source>
        <dbReference type="ARBA" id="ARBA00023235"/>
    </source>
</evidence>
<feature type="non-terminal residue" evidence="15">
    <location>
        <position position="1"/>
    </location>
</feature>
<keyword evidence="17" id="KW-1185">Reference proteome</keyword>
<dbReference type="EC" id="5.2.1.2" evidence="15"/>
<evidence type="ECO:0007829" key="18">
    <source>
        <dbReference type="PeptideAtlas" id="B7QMI2"/>
    </source>
</evidence>
<evidence type="ECO:0000256" key="8">
    <source>
        <dbReference type="ARBA" id="ARBA00022878"/>
    </source>
</evidence>
<protein>
    <submittedName>
        <fullName evidence="15 16">Glutathione S-transferase, putative</fullName>
        <ecNumber evidence="15">5.2.1.2</ecNumber>
    </submittedName>
</protein>
<evidence type="ECO:0000256" key="9">
    <source>
        <dbReference type="ARBA" id="ARBA00023232"/>
    </source>
</evidence>
<dbReference type="InterPro" id="IPR040079">
    <property type="entry name" value="Glutathione_S-Trfase"/>
</dbReference>
<dbReference type="UniPathway" id="UPA00139">
    <property type="reaction ID" value="UER00340"/>
</dbReference>
<feature type="chain" id="PRO_5010959915" evidence="12">
    <location>
        <begin position="24"/>
        <end position="227"/>
    </location>
</feature>
<dbReference type="SUPFAM" id="SSF47616">
    <property type="entry name" value="GST C-terminal domain-like"/>
    <property type="match status" value="1"/>
</dbReference>
<evidence type="ECO:0000256" key="2">
    <source>
        <dbReference type="ARBA" id="ARBA00001955"/>
    </source>
</evidence>
<dbReference type="EnsemblMetazoa" id="ISCW023198-RA">
    <property type="protein sequence ID" value="ISCW023198-PA"/>
    <property type="gene ID" value="ISCW023198"/>
</dbReference>
<dbReference type="CDD" id="cd03191">
    <property type="entry name" value="GST_C_Zeta"/>
    <property type="match status" value="1"/>
</dbReference>
<feature type="signal peptide" evidence="12">
    <location>
        <begin position="1"/>
        <end position="23"/>
    </location>
</feature>
<keyword evidence="9" id="KW-0585">Phenylalanine catabolism</keyword>
<reference evidence="16" key="2">
    <citation type="submission" date="2020-05" db="UniProtKB">
        <authorList>
            <consortium name="EnsemblMetazoa"/>
        </authorList>
    </citation>
    <scope>IDENTIFICATION</scope>
    <source>
        <strain evidence="16">wikel</strain>
    </source>
</reference>
<dbReference type="CDD" id="cd03042">
    <property type="entry name" value="GST_N_Zeta"/>
    <property type="match status" value="1"/>
</dbReference>
<evidence type="ECO:0000313" key="16">
    <source>
        <dbReference type="EnsemblMetazoa" id="ISCW023198-PA"/>
    </source>
</evidence>
<evidence type="ECO:0000313" key="17">
    <source>
        <dbReference type="Proteomes" id="UP000001555"/>
    </source>
</evidence>
<evidence type="ECO:0000256" key="5">
    <source>
        <dbReference type="ARBA" id="ARBA00010007"/>
    </source>
</evidence>
<comment type="catalytic activity">
    <reaction evidence="1">
        <text>4-maleylacetoacetate = 4-fumarylacetoacetate</text>
        <dbReference type="Rhea" id="RHEA:14817"/>
        <dbReference type="ChEBI" id="CHEBI:17105"/>
        <dbReference type="ChEBI" id="CHEBI:18034"/>
        <dbReference type="EC" id="5.2.1.2"/>
    </reaction>
</comment>
<dbReference type="InterPro" id="IPR036282">
    <property type="entry name" value="Glutathione-S-Trfase_C_sf"/>
</dbReference>
<feature type="domain" description="GST C-terminal" evidence="14">
    <location>
        <begin position="98"/>
        <end position="218"/>
    </location>
</feature>
<dbReference type="OrthoDB" id="202840at2759"/>
<dbReference type="STRING" id="6945.B7QMI2"/>
<evidence type="ECO:0000256" key="3">
    <source>
        <dbReference type="ARBA" id="ARBA00004496"/>
    </source>
</evidence>
<dbReference type="SUPFAM" id="SSF52833">
    <property type="entry name" value="Thioredoxin-like"/>
    <property type="match status" value="1"/>
</dbReference>
<dbReference type="PROSITE" id="PS50405">
    <property type="entry name" value="GST_CTER"/>
    <property type="match status" value="1"/>
</dbReference>
<dbReference type="PANTHER" id="PTHR42673">
    <property type="entry name" value="MALEYLACETOACETATE ISOMERASE"/>
    <property type="match status" value="1"/>
</dbReference>
<dbReference type="Proteomes" id="UP000001555">
    <property type="component" value="Unassembled WGS sequence"/>
</dbReference>
<comment type="similarity">
    <text evidence="5">Belongs to the GST superfamily. Zeta family.</text>
</comment>
<reference evidence="15 17" key="1">
    <citation type="submission" date="2008-03" db="EMBL/GenBank/DDBJ databases">
        <title>Annotation of Ixodes scapularis.</title>
        <authorList>
            <consortium name="Ixodes scapularis Genome Project Consortium"/>
            <person name="Caler E."/>
            <person name="Hannick L.I."/>
            <person name="Bidwell S."/>
            <person name="Joardar V."/>
            <person name="Thiagarajan M."/>
            <person name="Amedeo P."/>
            <person name="Galinsky K.J."/>
            <person name="Schobel S."/>
            <person name="Inman J."/>
            <person name="Hostetler J."/>
            <person name="Miller J."/>
            <person name="Hammond M."/>
            <person name="Megy K."/>
            <person name="Lawson D."/>
            <person name="Kodira C."/>
            <person name="Sutton G."/>
            <person name="Meyer J."/>
            <person name="Hill C.A."/>
            <person name="Birren B."/>
            <person name="Nene V."/>
            <person name="Collins F."/>
            <person name="Alarcon-Chaidez F."/>
            <person name="Wikel S."/>
            <person name="Strausberg R."/>
        </authorList>
    </citation>
    <scope>NUCLEOTIDE SEQUENCE [LARGE SCALE GENOMIC DNA]</scope>
    <source>
        <strain evidence="17">Wikel</strain>
        <strain evidence="15">Wikel colony</strain>
    </source>
</reference>
<sequence length="227" mass="25805">QTLLFFFFFFQPILYSYFRSSCAYRVRIALALKNVEYEQKTVNLMKDGGEQKSAEFTERNPMQQVPVLEVNGEPLFQSLAIIEYLEEKYPEPSLLPKDLVLRSKVRAIAELIASGIQPLQNIGILFKLEQSKRNEWAVEFISKGFQALEAVLAKTAGKYCVGDSVTMADACLVPQVYNAKRFKVDLAPYPTIVRVNNTLEKLEAFKAAHPCCQPDTPEELKDPSKHF</sequence>
<dbReference type="InterPro" id="IPR004045">
    <property type="entry name" value="Glutathione_S-Trfase_N"/>
</dbReference>
<dbReference type="SFLD" id="SFLDG00358">
    <property type="entry name" value="Main_(cytGST)"/>
    <property type="match status" value="1"/>
</dbReference>
<keyword evidence="12" id="KW-0732">Signal</keyword>
<dbReference type="InterPro" id="IPR005955">
    <property type="entry name" value="GST_Zeta"/>
</dbReference>
<dbReference type="EMBL" id="ABJB010199034">
    <property type="status" value="NOT_ANNOTATED_CDS"/>
    <property type="molecule type" value="Genomic_DNA"/>
</dbReference>
<dbReference type="SFLD" id="SFLDS00019">
    <property type="entry name" value="Glutathione_Transferase_(cytos"/>
    <property type="match status" value="1"/>
</dbReference>
<dbReference type="VEuPathDB" id="VectorBase:ISCW023198"/>
<keyword evidence="7 15" id="KW-0808">Transferase</keyword>
<dbReference type="GO" id="GO:0016034">
    <property type="term" value="F:maleylacetoacetate isomerase activity"/>
    <property type="evidence" value="ECO:0000318"/>
    <property type="project" value="GO_Central"/>
</dbReference>
<keyword evidence="8" id="KW-0828">Tyrosine catabolism</keyword>
<dbReference type="Gene3D" id="3.40.30.10">
    <property type="entry name" value="Glutaredoxin"/>
    <property type="match status" value="1"/>
</dbReference>
<dbReference type="InterPro" id="IPR034330">
    <property type="entry name" value="GST_Zeta_C"/>
</dbReference>
<dbReference type="InterPro" id="IPR036249">
    <property type="entry name" value="Thioredoxin-like_sf"/>
</dbReference>
<dbReference type="GO" id="GO:0005739">
    <property type="term" value="C:mitochondrion"/>
    <property type="evidence" value="ECO:0000318"/>
    <property type="project" value="GO_Central"/>
</dbReference>
<dbReference type="KEGG" id="isc:8043486"/>
<accession>B7QMI2</accession>
<dbReference type="GO" id="GO:0006572">
    <property type="term" value="P:L-tyrosine catabolic process"/>
    <property type="evidence" value="ECO:0007669"/>
    <property type="project" value="UniProtKB-KW"/>
</dbReference>
<feature type="domain" description="GST N-terminal" evidence="13">
    <location>
        <begin position="10"/>
        <end position="93"/>
    </location>
</feature>
<comment type="subcellular location">
    <subcellularLocation>
        <location evidence="3">Cytoplasm</location>
    </subcellularLocation>
</comment>
<dbReference type="Pfam" id="PF02798">
    <property type="entry name" value="GST_N"/>
    <property type="match status" value="1"/>
</dbReference>
<keyword evidence="10 15" id="KW-0413">Isomerase</keyword>
<dbReference type="PROSITE" id="PS50404">
    <property type="entry name" value="GST_NTER"/>
    <property type="match status" value="1"/>
</dbReference>
<evidence type="ECO:0000259" key="13">
    <source>
        <dbReference type="PROSITE" id="PS50404"/>
    </source>
</evidence>
<keyword evidence="6" id="KW-0963">Cytoplasm</keyword>
<dbReference type="PaxDb" id="6945-B7QMI2"/>
<comment type="catalytic activity">
    <reaction evidence="11">
        <text>RX + glutathione = an S-substituted glutathione + a halide anion + H(+)</text>
        <dbReference type="Rhea" id="RHEA:16437"/>
        <dbReference type="ChEBI" id="CHEBI:15378"/>
        <dbReference type="ChEBI" id="CHEBI:16042"/>
        <dbReference type="ChEBI" id="CHEBI:17792"/>
        <dbReference type="ChEBI" id="CHEBI:57925"/>
        <dbReference type="ChEBI" id="CHEBI:90779"/>
        <dbReference type="EC" id="2.5.1.18"/>
    </reaction>
</comment>
<dbReference type="VEuPathDB" id="VectorBase:ISCP_009925"/>
<evidence type="ECO:0000256" key="7">
    <source>
        <dbReference type="ARBA" id="ARBA00022679"/>
    </source>
</evidence>
<evidence type="ECO:0000256" key="6">
    <source>
        <dbReference type="ARBA" id="ARBA00022490"/>
    </source>
</evidence>
<dbReference type="NCBIfam" id="TIGR01262">
    <property type="entry name" value="maiA"/>
    <property type="match status" value="1"/>
</dbReference>
<dbReference type="Gene3D" id="1.20.1050.10">
    <property type="match status" value="1"/>
</dbReference>
<evidence type="ECO:0000256" key="1">
    <source>
        <dbReference type="ARBA" id="ARBA00001622"/>
    </source>
</evidence>
<dbReference type="GO" id="GO:0006749">
    <property type="term" value="P:glutathione metabolic process"/>
    <property type="evidence" value="ECO:0000318"/>
    <property type="project" value="GO_Central"/>
</dbReference>
<evidence type="ECO:0000259" key="14">
    <source>
        <dbReference type="PROSITE" id="PS50405"/>
    </source>
</evidence>
<dbReference type="GO" id="GO:0004364">
    <property type="term" value="F:glutathione transferase activity"/>
    <property type="evidence" value="ECO:0000318"/>
    <property type="project" value="GO_Central"/>
</dbReference>
<dbReference type="FunFam" id="1.20.1050.10:FF:000010">
    <property type="entry name" value="Maleylacetoacetate isomerase isoform 1"/>
    <property type="match status" value="1"/>
</dbReference>
<dbReference type="FunCoup" id="B7QMI2">
    <property type="interactions" value="780"/>
</dbReference>
<proteinExistence type="evidence at protein level"/>
<dbReference type="PANTHER" id="PTHR42673:SF4">
    <property type="entry name" value="MALEYLACETOACETATE ISOMERASE"/>
    <property type="match status" value="1"/>
</dbReference>
<evidence type="ECO:0000256" key="11">
    <source>
        <dbReference type="ARBA" id="ARBA00047960"/>
    </source>
</evidence>
<comment type="pathway">
    <text evidence="4">Amino-acid degradation; L-phenylalanine degradation; acetoacetate and fumarate from L-phenylalanine: step 5/6.</text>
</comment>
<evidence type="ECO:0000256" key="4">
    <source>
        <dbReference type="ARBA" id="ARBA00004671"/>
    </source>
</evidence>